<accession>A0ABT0BCW8</accession>
<evidence type="ECO:0000256" key="1">
    <source>
        <dbReference type="ARBA" id="ARBA00004613"/>
    </source>
</evidence>
<keyword evidence="2" id="KW-0964">Secreted</keyword>
<dbReference type="EMBL" id="JALHLF010000027">
    <property type="protein sequence ID" value="MCJ2182867.1"/>
    <property type="molecule type" value="Genomic_DNA"/>
</dbReference>
<gene>
    <name evidence="3" type="ORF">MTR62_09205</name>
</gene>
<dbReference type="PRINTS" id="PR00313">
    <property type="entry name" value="CABNDNGRPT"/>
</dbReference>
<protein>
    <submittedName>
        <fullName evidence="3">Calcium-binding protein</fullName>
    </submittedName>
</protein>
<comment type="caution">
    <text evidence="3">The sequence shown here is derived from an EMBL/GenBank/DDBJ whole genome shotgun (WGS) entry which is preliminary data.</text>
</comment>
<comment type="subcellular location">
    <subcellularLocation>
        <location evidence="1">Secreted</location>
    </subcellularLocation>
</comment>
<dbReference type="InterPro" id="IPR011049">
    <property type="entry name" value="Serralysin-like_metalloprot_C"/>
</dbReference>
<name>A0ABT0BCW8_9SPHN</name>
<dbReference type="PROSITE" id="PS00330">
    <property type="entry name" value="HEMOLYSIN_CALCIUM"/>
    <property type="match status" value="2"/>
</dbReference>
<dbReference type="SUPFAM" id="SSF51120">
    <property type="entry name" value="beta-Roll"/>
    <property type="match status" value="8"/>
</dbReference>
<dbReference type="RefSeq" id="WP_244019541.1">
    <property type="nucleotide sequence ID" value="NZ_JALHLF010000027.1"/>
</dbReference>
<dbReference type="PANTHER" id="PTHR38340:SF1">
    <property type="entry name" value="S-LAYER PROTEIN"/>
    <property type="match status" value="1"/>
</dbReference>
<dbReference type="InterPro" id="IPR001343">
    <property type="entry name" value="Hemolysn_Ca-bd"/>
</dbReference>
<sequence length="1703" mass="171271">MADFVGTNGDDAFAGTSDDDTFTFTSATAGSDYVSGDAGNDALVVDYGASTGYGYGYLYTDGAGGWSGSLSDGENGWLSFYSIEQLTYTMSDGDGYFYFNAWPLSVSGQSLTLDGGAGIDTLAADFSGLSDVSFVVSGSGVASNFGSYANWEAYTIWLGGGANTVVTGAGNDTVYSNGGTDSIATGDGDDSITTYLGTQTIDAGSGSDTWRLEEGAGTEGRAHVFSALGSSSGATTVAGIEYAQVWGGSGDDSYSVDGTLDYVSIYDLGGADSLLIDLSASDAANTWNYVYSWDETSFYGGLDKVWYAGIEDLTILLGTGDDYIYVDAAPLANGASLSLDGGAGSDSLAVNFGALTSVSFVVGAGGAIASNLGSYTGFEVFDITLGGGTNSVTTADGNDVVRSTGGTDTIATGAGDDTIATTLGTQTIDAGSGTDTWNADESAGTVGRAHVFSALGSSSGATTVAGIEYAYVTGGSGDDSYSVDGTLGYTSIYDAGGTDSLSVDLSASDTANTWNYVYSGDDLSFYGSVETVWYSGIEDLSIQLGSGNDYLFLDATPLANGASLSLDGGAGSDSLTLDLTRLSAASFIVAGDGTISSDIGSYAGFEQFNVMLGDGTYAVRTGDGDDYITTHLGTQTIDAGSGTDTWNADESAGTVGRAHVFSALGSSSGASTVAGIEYAYVTGGSGDDSYSVDSTLGYASIYDVGGTDSLSIDLSASDTANTWTYVYSGDGLSFYGGLATVWFSGIEDLSIQLGSGNDYFFVDATPLANGGALSLDGGAGEDTLAISFGALPDVTFVVGTGGAIASNTGSYAGFEAFDITLGGGTNSVTTADGNDVVRSTGGTDTIATGAGDDTITTTLGTQAIDAGSGTDTWNADESAGTVGRAHVFSALGSSSGASTVAGIEYAYVTGGSGDDSYSVDSTLGYASIYDVGGTDSLSIDLSASDTANTWTYVYSGDGLSFYGGLATVWFSGIEDLSIQLGSGNDYFFVDATPLANGGALSLDGGAGEDTLAISFGALPDVTFVVGTGGAIASNTGSYAGFEAFDITLGGGTNSVTTADGNDVVRSTGGTDTIATGAGDDTITTTLGTQAIDAGSGTDTWRSDESAGTVGRSHVLSALGSSSGATTAVNVETVDMTGGTGDDSYSVDGTLDYAYINDWGGRDSVTIDLSASSQDTWNYIYNWDGTAFYGGVGNTNFYAMEEVTLRFGSGNDYLYADTTALAGGATLTLDGGEGSDTLSLWSYSYDWLIGEDGLGGYVLTSADGTQSLSVTAFETVQFIDTTLDLPSYATSVGGTFLGTAGDDVLVGTAFDDLFQGYAGNDVLTGGAGTDTASYAEATKGVKVDLALTISQNTGGAGRDTLTGIENLIGSAFGDKLSGNDLANVLTGGAGADTLDGRGGADTLIGGDGNDKYYVDDAGDLVIETGAADTSDTVYASISYALTDGVEKLYLTGSDALDGTGNALANTIYGNDGANTLSGLGGADKLYGYGGDDHLIGGDDNDKLDGGLGADVMEGGGGNDKYYVDDLGDVVIEDDPDGGTDSVYASVSFALGDNLEKLILQGTGAIDATGNAGKNTLTGNSADNVLNGSWGKDVLKGGLGADTFVFDVLETSANKDTVGDFVSGTDTIQLSVSAFGALADYGLGALDPAELVYGNKALTAEDHLFYDSVKGVLYYDADGSGSEAAVAIASFSGKPLIEAGDIVLI</sequence>
<dbReference type="Pfam" id="PF00353">
    <property type="entry name" value="HemolysinCabind"/>
    <property type="match status" value="9"/>
</dbReference>
<dbReference type="InterPro" id="IPR050557">
    <property type="entry name" value="RTX_toxin/Mannuronan_C5-epim"/>
</dbReference>
<dbReference type="InterPro" id="IPR018511">
    <property type="entry name" value="Hemolysin-typ_Ca-bd_CS"/>
</dbReference>
<proteinExistence type="predicted"/>
<organism evidence="3 4">
    <name type="scientific">Novosphingobium organovorum</name>
    <dbReference type="NCBI Taxonomy" id="2930092"/>
    <lineage>
        <taxon>Bacteria</taxon>
        <taxon>Pseudomonadati</taxon>
        <taxon>Pseudomonadota</taxon>
        <taxon>Alphaproteobacteria</taxon>
        <taxon>Sphingomonadales</taxon>
        <taxon>Sphingomonadaceae</taxon>
        <taxon>Novosphingobium</taxon>
    </lineage>
</organism>
<keyword evidence="4" id="KW-1185">Reference proteome</keyword>
<dbReference type="Proteomes" id="UP001162881">
    <property type="component" value="Unassembled WGS sequence"/>
</dbReference>
<reference evidence="3" key="1">
    <citation type="submission" date="2022-03" db="EMBL/GenBank/DDBJ databases">
        <title>Identification of a novel bacterium isolated from mangrove sediments.</title>
        <authorList>
            <person name="Pan X."/>
        </authorList>
    </citation>
    <scope>NUCLEOTIDE SEQUENCE</scope>
    <source>
        <strain evidence="3">B1949</strain>
    </source>
</reference>
<evidence type="ECO:0000313" key="4">
    <source>
        <dbReference type="Proteomes" id="UP001162881"/>
    </source>
</evidence>
<dbReference type="PANTHER" id="PTHR38340">
    <property type="entry name" value="S-LAYER PROTEIN"/>
    <property type="match status" value="1"/>
</dbReference>
<evidence type="ECO:0000313" key="3">
    <source>
        <dbReference type="EMBL" id="MCJ2182867.1"/>
    </source>
</evidence>
<evidence type="ECO:0000256" key="2">
    <source>
        <dbReference type="ARBA" id="ARBA00022525"/>
    </source>
</evidence>
<dbReference type="Gene3D" id="2.160.20.160">
    <property type="match status" value="3"/>
</dbReference>
<dbReference type="Gene3D" id="2.150.10.10">
    <property type="entry name" value="Serralysin-like metalloprotease, C-terminal"/>
    <property type="match status" value="4"/>
</dbReference>